<dbReference type="Pfam" id="PF08495">
    <property type="entry name" value="FIST"/>
    <property type="match status" value="1"/>
</dbReference>
<proteinExistence type="predicted"/>
<dbReference type="RefSeq" id="WP_379875886.1">
    <property type="nucleotide sequence ID" value="NZ_JBHUIP010000006.1"/>
</dbReference>
<dbReference type="EMBL" id="JBHUIP010000006">
    <property type="protein sequence ID" value="MFD2262917.1"/>
    <property type="molecule type" value="Genomic_DNA"/>
</dbReference>
<feature type="domain" description="FIST C-domain" evidence="2">
    <location>
        <begin position="228"/>
        <end position="364"/>
    </location>
</feature>
<dbReference type="PANTHER" id="PTHR40252:SF2">
    <property type="entry name" value="BLR0328 PROTEIN"/>
    <property type="match status" value="1"/>
</dbReference>
<dbReference type="InterPro" id="IPR019494">
    <property type="entry name" value="FIST_C"/>
</dbReference>
<dbReference type="PANTHER" id="PTHR40252">
    <property type="entry name" value="BLR0328 PROTEIN"/>
    <property type="match status" value="1"/>
</dbReference>
<comment type="caution">
    <text evidence="3">The sequence shown here is derived from an EMBL/GenBank/DDBJ whole genome shotgun (WGS) entry which is preliminary data.</text>
</comment>
<evidence type="ECO:0000259" key="1">
    <source>
        <dbReference type="SMART" id="SM00897"/>
    </source>
</evidence>
<organism evidence="3 4">
    <name type="scientific">Lacibacterium aquatile</name>
    <dbReference type="NCBI Taxonomy" id="1168082"/>
    <lineage>
        <taxon>Bacteria</taxon>
        <taxon>Pseudomonadati</taxon>
        <taxon>Pseudomonadota</taxon>
        <taxon>Alphaproteobacteria</taxon>
        <taxon>Rhodospirillales</taxon>
        <taxon>Rhodospirillaceae</taxon>
    </lineage>
</organism>
<feature type="domain" description="FIST" evidence="1">
    <location>
        <begin position="32"/>
        <end position="227"/>
    </location>
</feature>
<dbReference type="Proteomes" id="UP001597295">
    <property type="component" value="Unassembled WGS sequence"/>
</dbReference>
<evidence type="ECO:0000259" key="2">
    <source>
        <dbReference type="SMART" id="SM01204"/>
    </source>
</evidence>
<dbReference type="InterPro" id="IPR013702">
    <property type="entry name" value="FIST_domain_N"/>
</dbReference>
<evidence type="ECO:0000313" key="3">
    <source>
        <dbReference type="EMBL" id="MFD2262917.1"/>
    </source>
</evidence>
<dbReference type="SMART" id="SM01204">
    <property type="entry name" value="FIST_C"/>
    <property type="match status" value="1"/>
</dbReference>
<reference evidence="4" key="1">
    <citation type="journal article" date="2019" name="Int. J. Syst. Evol. Microbiol.">
        <title>The Global Catalogue of Microorganisms (GCM) 10K type strain sequencing project: providing services to taxonomists for standard genome sequencing and annotation.</title>
        <authorList>
            <consortium name="The Broad Institute Genomics Platform"/>
            <consortium name="The Broad Institute Genome Sequencing Center for Infectious Disease"/>
            <person name="Wu L."/>
            <person name="Ma J."/>
        </authorList>
    </citation>
    <scope>NUCLEOTIDE SEQUENCE [LARGE SCALE GENOMIC DNA]</scope>
    <source>
        <strain evidence="4">CGMCC 1.19062</strain>
    </source>
</reference>
<name>A0ABW5DPI1_9PROT</name>
<sequence>MWKFSTASSTAPDGYDAVCQAWWSLVEDLGSQPDWVMLHWSGYYDPAELARTASRLLPAGRLHGLVSTHSFMGNVDLDDTETRVALIGIRDDAGDWGVGESALDGNSFQAGVRAVSAALLKANRLGEMPSMVLMSASGGGEEDIIRGIESVVGQSVPIVGGSCLPSDYSGAALISTESVLADGVVVTVMFPSVPVACAFHSGFSPAGPRGVVTRADGRHLIEIDGRAAREVYTEWAAYAATEPLPTFGIPLKRVMETEVFCLVTPSLAENGDVMLSSAVASGNEVCLMQSEDDAMILRPAQTCDFAAQMLELDADALQGALVIYDEGCRVRLGSSAFEIGSSLREMLGQAPFFGWFAAGEQGRFFDRQNHHGSRMVSALVFGR</sequence>
<dbReference type="SMART" id="SM00897">
    <property type="entry name" value="FIST"/>
    <property type="match status" value="1"/>
</dbReference>
<gene>
    <name evidence="3" type="ORF">ACFSM5_08460</name>
</gene>
<accession>A0ABW5DPI1</accession>
<evidence type="ECO:0000313" key="4">
    <source>
        <dbReference type="Proteomes" id="UP001597295"/>
    </source>
</evidence>
<keyword evidence="4" id="KW-1185">Reference proteome</keyword>
<protein>
    <submittedName>
        <fullName evidence="3">FIST signal transduction protein</fullName>
    </submittedName>
</protein>
<dbReference type="Pfam" id="PF10442">
    <property type="entry name" value="FIST_C"/>
    <property type="match status" value="1"/>
</dbReference>